<feature type="region of interest" description="Disordered" evidence="1">
    <location>
        <begin position="39"/>
        <end position="61"/>
    </location>
</feature>
<comment type="caution">
    <text evidence="3">The sequence shown here is derived from an EMBL/GenBank/DDBJ whole genome shotgun (WGS) entry which is preliminary data.</text>
</comment>
<name>A0ABT9PA23_9ACTN</name>
<evidence type="ECO:0000313" key="3">
    <source>
        <dbReference type="EMBL" id="MDP9829549.1"/>
    </source>
</evidence>
<reference evidence="3 4" key="1">
    <citation type="submission" date="2023-07" db="EMBL/GenBank/DDBJ databases">
        <title>Sequencing the genomes of 1000 actinobacteria strains.</title>
        <authorList>
            <person name="Klenk H.-P."/>
        </authorList>
    </citation>
    <scope>NUCLEOTIDE SEQUENCE [LARGE SCALE GENOMIC DNA]</scope>
    <source>
        <strain evidence="3 4">DSM 44388</strain>
    </source>
</reference>
<evidence type="ECO:0000259" key="2">
    <source>
        <dbReference type="Pfam" id="PF21962"/>
    </source>
</evidence>
<proteinExistence type="predicted"/>
<protein>
    <recommendedName>
        <fullName evidence="2">DUF6924 domain-containing protein</fullName>
    </recommendedName>
</protein>
<dbReference type="RefSeq" id="WP_307247827.1">
    <property type="nucleotide sequence ID" value="NZ_JAUSQZ010000001.1"/>
</dbReference>
<sequence length="169" mass="18677">MNGSSALYLPVTDLAMVVRTDFSDDDTWREVARAVLDGDSLFPNPTEQTTVPIRRSTGGTDTGQRAVVRQQVDMPLLMVLDDPRFDGVSAHQVRELMRPVDMVFVADAATNSGEHALLALHHPARDEREDFRLTPASVENVAVVLQVGKLLWDEVLGDRGDDGVVRREL</sequence>
<dbReference type="InterPro" id="IPR053832">
    <property type="entry name" value="DUF6924"/>
</dbReference>
<organism evidence="3 4">
    <name type="scientific">Kineosporia succinea</name>
    <dbReference type="NCBI Taxonomy" id="84632"/>
    <lineage>
        <taxon>Bacteria</taxon>
        <taxon>Bacillati</taxon>
        <taxon>Actinomycetota</taxon>
        <taxon>Actinomycetes</taxon>
        <taxon>Kineosporiales</taxon>
        <taxon>Kineosporiaceae</taxon>
        <taxon>Kineosporia</taxon>
    </lineage>
</organism>
<dbReference type="Proteomes" id="UP001235712">
    <property type="component" value="Unassembled WGS sequence"/>
</dbReference>
<dbReference type="EMBL" id="JAUSQZ010000001">
    <property type="protein sequence ID" value="MDP9829549.1"/>
    <property type="molecule type" value="Genomic_DNA"/>
</dbReference>
<feature type="domain" description="DUF6924" evidence="2">
    <location>
        <begin position="15"/>
        <end position="167"/>
    </location>
</feature>
<dbReference type="Pfam" id="PF21962">
    <property type="entry name" value="DUF6924"/>
    <property type="match status" value="1"/>
</dbReference>
<gene>
    <name evidence="3" type="ORF">J2S57_005298</name>
</gene>
<evidence type="ECO:0000256" key="1">
    <source>
        <dbReference type="SAM" id="MobiDB-lite"/>
    </source>
</evidence>
<keyword evidence="4" id="KW-1185">Reference proteome</keyword>
<feature type="compositionally biased region" description="Polar residues" evidence="1">
    <location>
        <begin position="43"/>
        <end position="61"/>
    </location>
</feature>
<accession>A0ABT9PA23</accession>
<evidence type="ECO:0000313" key="4">
    <source>
        <dbReference type="Proteomes" id="UP001235712"/>
    </source>
</evidence>